<proteinExistence type="predicted"/>
<protein>
    <submittedName>
        <fullName evidence="1">Uncharacterized protein</fullName>
    </submittedName>
</protein>
<dbReference type="Proteomes" id="UP000236291">
    <property type="component" value="Unassembled WGS sequence"/>
</dbReference>
<evidence type="ECO:0000313" key="1">
    <source>
        <dbReference type="EMBL" id="PNX77061.1"/>
    </source>
</evidence>
<organism evidence="1 2">
    <name type="scientific">Trifolium pratense</name>
    <name type="common">Red clover</name>
    <dbReference type="NCBI Taxonomy" id="57577"/>
    <lineage>
        <taxon>Eukaryota</taxon>
        <taxon>Viridiplantae</taxon>
        <taxon>Streptophyta</taxon>
        <taxon>Embryophyta</taxon>
        <taxon>Tracheophyta</taxon>
        <taxon>Spermatophyta</taxon>
        <taxon>Magnoliopsida</taxon>
        <taxon>eudicotyledons</taxon>
        <taxon>Gunneridae</taxon>
        <taxon>Pentapetalae</taxon>
        <taxon>rosids</taxon>
        <taxon>fabids</taxon>
        <taxon>Fabales</taxon>
        <taxon>Fabaceae</taxon>
        <taxon>Papilionoideae</taxon>
        <taxon>50 kb inversion clade</taxon>
        <taxon>NPAAA clade</taxon>
        <taxon>Hologalegina</taxon>
        <taxon>IRL clade</taxon>
        <taxon>Trifolieae</taxon>
        <taxon>Trifolium</taxon>
    </lineage>
</organism>
<reference evidence="1 2" key="1">
    <citation type="journal article" date="2014" name="Am. J. Bot.">
        <title>Genome assembly and annotation for red clover (Trifolium pratense; Fabaceae).</title>
        <authorList>
            <person name="Istvanek J."/>
            <person name="Jaros M."/>
            <person name="Krenek A."/>
            <person name="Repkova J."/>
        </authorList>
    </citation>
    <scope>NUCLEOTIDE SEQUENCE [LARGE SCALE GENOMIC DNA]</scope>
    <source>
        <strain evidence="2">cv. Tatra</strain>
        <tissue evidence="1">Young leaves</tissue>
    </source>
</reference>
<gene>
    <name evidence="1" type="ORF">L195_g033022</name>
</gene>
<dbReference type="AlphaFoldDB" id="A0A2K3LEV7"/>
<reference evidence="1 2" key="2">
    <citation type="journal article" date="2017" name="Front. Plant Sci.">
        <title>Gene Classification and Mining of Molecular Markers Useful in Red Clover (Trifolium pratense) Breeding.</title>
        <authorList>
            <person name="Istvanek J."/>
            <person name="Dluhosova J."/>
            <person name="Dluhos P."/>
            <person name="Patkova L."/>
            <person name="Nedelnik J."/>
            <person name="Repkova J."/>
        </authorList>
    </citation>
    <scope>NUCLEOTIDE SEQUENCE [LARGE SCALE GENOMIC DNA]</scope>
    <source>
        <strain evidence="2">cv. Tatra</strain>
        <tissue evidence="1">Young leaves</tissue>
    </source>
</reference>
<evidence type="ECO:0000313" key="2">
    <source>
        <dbReference type="Proteomes" id="UP000236291"/>
    </source>
</evidence>
<sequence>MSGSIEWAWDRISVIIAETARKQGEWISAVDVSLWHQFFTSDLKEWIAINILSTMDKNLHGEWSSFWAMACHLAWNWRNKEKQEENFIRPINQTQFVRQSIDSYMMADGVIQKGNQLQQTIIQVGWKPPT</sequence>
<dbReference type="EMBL" id="ASHM01031718">
    <property type="protein sequence ID" value="PNX77061.1"/>
    <property type="molecule type" value="Genomic_DNA"/>
</dbReference>
<accession>A0A2K3LEV7</accession>
<name>A0A2K3LEV7_TRIPR</name>
<comment type="caution">
    <text evidence="1">The sequence shown here is derived from an EMBL/GenBank/DDBJ whole genome shotgun (WGS) entry which is preliminary data.</text>
</comment>